<dbReference type="EMBL" id="OB677029">
    <property type="protein sequence ID" value="CAD7236177.1"/>
    <property type="molecule type" value="Genomic_DNA"/>
</dbReference>
<keyword evidence="1" id="KW-0175">Coiled coil</keyword>
<organism evidence="3">
    <name type="scientific">Cyprideis torosa</name>
    <dbReference type="NCBI Taxonomy" id="163714"/>
    <lineage>
        <taxon>Eukaryota</taxon>
        <taxon>Metazoa</taxon>
        <taxon>Ecdysozoa</taxon>
        <taxon>Arthropoda</taxon>
        <taxon>Crustacea</taxon>
        <taxon>Oligostraca</taxon>
        <taxon>Ostracoda</taxon>
        <taxon>Podocopa</taxon>
        <taxon>Podocopida</taxon>
        <taxon>Cytherocopina</taxon>
        <taxon>Cytheroidea</taxon>
        <taxon>Cytherideidae</taxon>
        <taxon>Cyprideis</taxon>
    </lineage>
</organism>
<dbReference type="SUPFAM" id="SSF101447">
    <property type="entry name" value="Formin homology 2 domain (FH2 domain)"/>
    <property type="match status" value="1"/>
</dbReference>
<gene>
    <name evidence="3" type="ORF">CTOB1V02_LOCUS13992</name>
</gene>
<feature type="coiled-coil region" evidence="1">
    <location>
        <begin position="121"/>
        <end position="168"/>
    </location>
</feature>
<protein>
    <submittedName>
        <fullName evidence="3">Uncharacterized protein</fullName>
    </submittedName>
</protein>
<evidence type="ECO:0000256" key="1">
    <source>
        <dbReference type="SAM" id="Coils"/>
    </source>
</evidence>
<name>A0A7R8WQE4_9CRUS</name>
<sequence>ALLLQEGLLPPNTHEPPGISGGPPPPPPAPGISGGPLPPPGMLDFGMKPKKKWDSISRGLNFKKLHWNKIPAQKLTDKAFWVRVQEEVLANDEIVGGLKSKFAIREGTERIWGATKSFPGHRNLQALLATALKERDDFKAERDELKNLQALLATAEKKQEDYKAERDEFK</sequence>
<dbReference type="AlphaFoldDB" id="A0A7R8WQE4"/>
<dbReference type="GO" id="GO:0005884">
    <property type="term" value="C:actin filament"/>
    <property type="evidence" value="ECO:0007669"/>
    <property type="project" value="TreeGrafter"/>
</dbReference>
<accession>A0A7R8WQE4</accession>
<dbReference type="GO" id="GO:0030041">
    <property type="term" value="P:actin filament polymerization"/>
    <property type="evidence" value="ECO:0007669"/>
    <property type="project" value="TreeGrafter"/>
</dbReference>
<dbReference type="InterPro" id="IPR051412">
    <property type="entry name" value="Formin_Homology_Diaphanous_sf"/>
</dbReference>
<feature type="compositionally biased region" description="Pro residues" evidence="2">
    <location>
        <begin position="22"/>
        <end position="41"/>
    </location>
</feature>
<dbReference type="PANTHER" id="PTHR45691:SF6">
    <property type="entry name" value="PROTEIN DIAPHANOUS"/>
    <property type="match status" value="1"/>
</dbReference>
<dbReference type="OrthoDB" id="1104827at2759"/>
<dbReference type="PANTHER" id="PTHR45691">
    <property type="entry name" value="PROTEIN DIAPHANOUS"/>
    <property type="match status" value="1"/>
</dbReference>
<evidence type="ECO:0000256" key="2">
    <source>
        <dbReference type="SAM" id="MobiDB-lite"/>
    </source>
</evidence>
<feature type="non-terminal residue" evidence="3">
    <location>
        <position position="1"/>
    </location>
</feature>
<feature type="region of interest" description="Disordered" evidence="2">
    <location>
        <begin position="1"/>
        <end position="48"/>
    </location>
</feature>
<evidence type="ECO:0000313" key="3">
    <source>
        <dbReference type="EMBL" id="CAD7236177.1"/>
    </source>
</evidence>
<proteinExistence type="predicted"/>
<reference evidence="3" key="1">
    <citation type="submission" date="2020-11" db="EMBL/GenBank/DDBJ databases">
        <authorList>
            <person name="Tran Van P."/>
        </authorList>
    </citation>
    <scope>NUCLEOTIDE SEQUENCE</scope>
</reference>
<feature type="non-terminal residue" evidence="3">
    <location>
        <position position="170"/>
    </location>
</feature>
<dbReference type="Gene3D" id="6.10.30.30">
    <property type="match status" value="1"/>
</dbReference>